<gene>
    <name evidence="1" type="ORF">US19_C0009G0021</name>
</gene>
<sequence>MATNLEILAKEYSRSGQPGIADSLMGLAQISRQLGIEAFPTGLKTFSDGARQALIKDGAVIYPLRGSTIETQREMQREKGKPSFYYVVNGDERLVGRPSRLSEVAIYPDPKKFFIPNTGGKDLETQEALAAEDANKLRKRLKQNGMDVVIPEQAATLTELTFKHLDETGVWLFGENYDYLFGRTKNPTNESGSLAAYVGFANPDIGLRVVDWDRGDGDGSIRVVRLVVPKD</sequence>
<organism evidence="1 2">
    <name type="scientific">Candidatus Daviesbacteria bacterium GW2011_GWB1_36_5</name>
    <dbReference type="NCBI Taxonomy" id="1618426"/>
    <lineage>
        <taxon>Bacteria</taxon>
        <taxon>Candidatus Daviesiibacteriota</taxon>
    </lineage>
</organism>
<proteinExistence type="predicted"/>
<dbReference type="EMBL" id="LBSA01000009">
    <property type="protein sequence ID" value="KKQ10019.1"/>
    <property type="molecule type" value="Genomic_DNA"/>
</dbReference>
<evidence type="ECO:0000313" key="2">
    <source>
        <dbReference type="Proteomes" id="UP000034492"/>
    </source>
</evidence>
<dbReference type="AlphaFoldDB" id="A0A0G0HD27"/>
<dbReference type="Proteomes" id="UP000034492">
    <property type="component" value="Unassembled WGS sequence"/>
</dbReference>
<protein>
    <submittedName>
        <fullName evidence="1">Uncharacterized protein</fullName>
    </submittedName>
</protein>
<reference evidence="1 2" key="1">
    <citation type="journal article" date="2015" name="Nature">
        <title>rRNA introns, odd ribosomes, and small enigmatic genomes across a large radiation of phyla.</title>
        <authorList>
            <person name="Brown C.T."/>
            <person name="Hug L.A."/>
            <person name="Thomas B.C."/>
            <person name="Sharon I."/>
            <person name="Castelle C.J."/>
            <person name="Singh A."/>
            <person name="Wilkins M.J."/>
            <person name="Williams K.H."/>
            <person name="Banfield J.F."/>
        </authorList>
    </citation>
    <scope>NUCLEOTIDE SEQUENCE [LARGE SCALE GENOMIC DNA]</scope>
</reference>
<comment type="caution">
    <text evidence="1">The sequence shown here is derived from an EMBL/GenBank/DDBJ whole genome shotgun (WGS) entry which is preliminary data.</text>
</comment>
<accession>A0A0G0HD27</accession>
<evidence type="ECO:0000313" key="1">
    <source>
        <dbReference type="EMBL" id="KKQ10019.1"/>
    </source>
</evidence>
<name>A0A0G0HD27_9BACT</name>